<evidence type="ECO:0000256" key="1">
    <source>
        <dbReference type="ARBA" id="ARBA00022670"/>
    </source>
</evidence>
<dbReference type="RefSeq" id="WP_188243288.1">
    <property type="nucleotide sequence ID" value="NZ_JABTCF010000004.1"/>
</dbReference>
<dbReference type="InterPro" id="IPR037518">
    <property type="entry name" value="MPN"/>
</dbReference>
<evidence type="ECO:0000256" key="2">
    <source>
        <dbReference type="ARBA" id="ARBA00022723"/>
    </source>
</evidence>
<evidence type="ECO:0000256" key="3">
    <source>
        <dbReference type="ARBA" id="ARBA00022801"/>
    </source>
</evidence>
<protein>
    <submittedName>
        <fullName evidence="7">JAB domain-containing protein</fullName>
    </submittedName>
</protein>
<dbReference type="PANTHER" id="PTHR30471">
    <property type="entry name" value="DNA REPAIR PROTEIN RADC"/>
    <property type="match status" value="1"/>
</dbReference>
<evidence type="ECO:0000313" key="7">
    <source>
        <dbReference type="EMBL" id="MBD0777772.1"/>
    </source>
</evidence>
<keyword evidence="2" id="KW-0479">Metal-binding</keyword>
<evidence type="ECO:0000259" key="6">
    <source>
        <dbReference type="PROSITE" id="PS50249"/>
    </source>
</evidence>
<sequence>MRTQVREIKVSYQDNIGTKKSHTINSSKAAAGLIFDDWDKNTIELQECFKVLLLNNSNKVKGIYQISQGGLTGTLVDLRILFAVVLKSLSVGIILSHNHPSGKMKPSEQDISLTKKIKKAADYFDIKLLDHIILAPNGNYFSFTDDGIL</sequence>
<organism evidence="7 8">
    <name type="scientific">Maribacter aquimaris</name>
    <dbReference type="NCBI Taxonomy" id="2737171"/>
    <lineage>
        <taxon>Bacteria</taxon>
        <taxon>Pseudomonadati</taxon>
        <taxon>Bacteroidota</taxon>
        <taxon>Flavobacteriia</taxon>
        <taxon>Flavobacteriales</taxon>
        <taxon>Flavobacteriaceae</taxon>
        <taxon>Maribacter</taxon>
    </lineage>
</organism>
<dbReference type="InterPro" id="IPR020891">
    <property type="entry name" value="UPF0758_CS"/>
</dbReference>
<gene>
    <name evidence="7" type="ORF">HPE56_08200</name>
</gene>
<dbReference type="Proteomes" id="UP001166021">
    <property type="component" value="Unassembled WGS sequence"/>
</dbReference>
<dbReference type="Gene3D" id="3.40.140.10">
    <property type="entry name" value="Cytidine Deaminase, domain 2"/>
    <property type="match status" value="1"/>
</dbReference>
<accession>A0ABR7UZT6</accession>
<keyword evidence="1" id="KW-0645">Protease</keyword>
<proteinExistence type="predicted"/>
<dbReference type="CDD" id="cd08071">
    <property type="entry name" value="MPN_DUF2466"/>
    <property type="match status" value="1"/>
</dbReference>
<dbReference type="PROSITE" id="PS50249">
    <property type="entry name" value="MPN"/>
    <property type="match status" value="1"/>
</dbReference>
<keyword evidence="3" id="KW-0378">Hydrolase</keyword>
<feature type="domain" description="MPN" evidence="6">
    <location>
        <begin position="23"/>
        <end position="149"/>
    </location>
</feature>
<dbReference type="Pfam" id="PF04002">
    <property type="entry name" value="RadC"/>
    <property type="match status" value="1"/>
</dbReference>
<keyword evidence="5" id="KW-0482">Metalloprotease</keyword>
<name>A0ABR7UZT6_9FLAO</name>
<comment type="caution">
    <text evidence="7">The sequence shown here is derived from an EMBL/GenBank/DDBJ whole genome shotgun (WGS) entry which is preliminary data.</text>
</comment>
<reference evidence="7" key="1">
    <citation type="submission" date="2020-05" db="EMBL/GenBank/DDBJ databases">
        <title>The draft genome sequence of Maribacter sp. ANRC-HE7.</title>
        <authorList>
            <person name="Mu L."/>
        </authorList>
    </citation>
    <scope>NUCLEOTIDE SEQUENCE</scope>
    <source>
        <strain evidence="7">ANRC-HE7</strain>
    </source>
</reference>
<evidence type="ECO:0000256" key="4">
    <source>
        <dbReference type="ARBA" id="ARBA00022833"/>
    </source>
</evidence>
<evidence type="ECO:0000313" key="8">
    <source>
        <dbReference type="Proteomes" id="UP001166021"/>
    </source>
</evidence>
<evidence type="ECO:0000256" key="5">
    <source>
        <dbReference type="ARBA" id="ARBA00023049"/>
    </source>
</evidence>
<keyword evidence="4" id="KW-0862">Zinc</keyword>
<keyword evidence="8" id="KW-1185">Reference proteome</keyword>
<dbReference type="InterPro" id="IPR025657">
    <property type="entry name" value="RadC_JAB"/>
</dbReference>
<dbReference type="PROSITE" id="PS01302">
    <property type="entry name" value="UPF0758"/>
    <property type="match status" value="1"/>
</dbReference>
<dbReference type="InterPro" id="IPR001405">
    <property type="entry name" value="UPF0758"/>
</dbReference>
<dbReference type="EMBL" id="JABTCF010000004">
    <property type="protein sequence ID" value="MBD0777772.1"/>
    <property type="molecule type" value="Genomic_DNA"/>
</dbReference>
<dbReference type="PANTHER" id="PTHR30471:SF3">
    <property type="entry name" value="UPF0758 PROTEIN YEES-RELATED"/>
    <property type="match status" value="1"/>
</dbReference>